<dbReference type="EMBL" id="CP171854">
    <property type="protein sequence ID" value="XKM43656.1"/>
    <property type="molecule type" value="Genomic_DNA"/>
</dbReference>
<keyword evidence="1" id="KW-0614">Plasmid</keyword>
<evidence type="ECO:0000313" key="1">
    <source>
        <dbReference type="EMBL" id="XKM43656.1"/>
    </source>
</evidence>
<gene>
    <name evidence="1" type="ORF">A4U53_039695</name>
</gene>
<protein>
    <submittedName>
        <fullName evidence="1">ROK family protein</fullName>
    </submittedName>
</protein>
<geneLocation type="plasmid" evidence="1 2">
    <name>unnamed1</name>
</geneLocation>
<accession>A0ACD5EWY2</accession>
<organism evidence="1 2">
    <name type="scientific">Rhizobium ruizarguesonis</name>
    <dbReference type="NCBI Taxonomy" id="2081791"/>
    <lineage>
        <taxon>Bacteria</taxon>
        <taxon>Pseudomonadati</taxon>
        <taxon>Pseudomonadota</taxon>
        <taxon>Alphaproteobacteria</taxon>
        <taxon>Hyphomicrobiales</taxon>
        <taxon>Rhizobiaceae</taxon>
        <taxon>Rhizobium/Agrobacterium group</taxon>
        <taxon>Rhizobium</taxon>
    </lineage>
</organism>
<reference evidence="1" key="1">
    <citation type="submission" date="2024-10" db="EMBL/GenBank/DDBJ databases">
        <title>Strain of Rhizobium-related bacteria isolated fromm roots of Vavilovia formosa.</title>
        <authorList>
            <person name="Kimeklis A."/>
            <person name="Afonin A."/>
        </authorList>
    </citation>
    <scope>NUCLEOTIDE SEQUENCE</scope>
    <source>
        <strain evidence="1">Vaf-46</strain>
    </source>
</reference>
<dbReference type="Proteomes" id="UP000078465">
    <property type="component" value="Plasmid unnamed1"/>
</dbReference>
<sequence length="330" mass="33937">MLNRLRDNSMTRRQGLSIGFDLGGTQVRAALVDSGKVVSRAAAKTDVAGGPEGVMVQFRQLASEICGGSQLSNVQAVGISAPGPLDTETGVVDHIPTLPGWEQFPLRSRLSEAFGRLAIVENDGIAAAFGEWKHGAGQGLDHLVYVTVSTGIGGGVVVDGSLMHGHRGMGAHVGHFRMAPDGPVCSCGALGCFEAFAAGTALGKRAKKIAAENPRGYLGKLAATAPVETRHAVEGARGGDAECIALIEEEADLLGVGFTGLAHLFSPQRIIMGGGVSQAFDLLTAGIHRRIRRDAMAPFKSVEVVPAALGDNCGLVGVASLALSVANAES</sequence>
<proteinExistence type="predicted"/>
<name>A0ACD5EWY2_9HYPH</name>
<evidence type="ECO:0000313" key="2">
    <source>
        <dbReference type="Proteomes" id="UP000078465"/>
    </source>
</evidence>